<comment type="similarity">
    <text evidence="1 12">Belongs to the class-I aminoacyl-tRNA synthetase family.</text>
</comment>
<feature type="binding site" evidence="12">
    <location>
        <position position="216"/>
    </location>
    <ligand>
        <name>Zn(2+)</name>
        <dbReference type="ChEBI" id="CHEBI:29105"/>
    </ligand>
</feature>
<evidence type="ECO:0000259" key="13">
    <source>
        <dbReference type="SMART" id="SM00840"/>
    </source>
</evidence>
<comment type="catalytic activity">
    <reaction evidence="11 12">
        <text>tRNA(Cys) + L-cysteine + ATP = L-cysteinyl-tRNA(Cys) + AMP + diphosphate</text>
        <dbReference type="Rhea" id="RHEA:17773"/>
        <dbReference type="Rhea" id="RHEA-COMP:9661"/>
        <dbReference type="Rhea" id="RHEA-COMP:9679"/>
        <dbReference type="ChEBI" id="CHEBI:30616"/>
        <dbReference type="ChEBI" id="CHEBI:33019"/>
        <dbReference type="ChEBI" id="CHEBI:35235"/>
        <dbReference type="ChEBI" id="CHEBI:78442"/>
        <dbReference type="ChEBI" id="CHEBI:78517"/>
        <dbReference type="ChEBI" id="CHEBI:456215"/>
        <dbReference type="EC" id="6.1.1.16"/>
    </reaction>
</comment>
<gene>
    <name evidence="12 14" type="primary">cysS</name>
    <name evidence="14" type="ORF">V1634_12065</name>
</gene>
<feature type="short sequence motif" description="'HIGH' region" evidence="12">
    <location>
        <begin position="31"/>
        <end position="41"/>
    </location>
</feature>
<keyword evidence="8 12" id="KW-0067">ATP-binding</keyword>
<evidence type="ECO:0000313" key="14">
    <source>
        <dbReference type="EMBL" id="MEE6307558.1"/>
    </source>
</evidence>
<dbReference type="EC" id="6.1.1.16" evidence="12"/>
<evidence type="ECO:0000256" key="7">
    <source>
        <dbReference type="ARBA" id="ARBA00022833"/>
    </source>
</evidence>
<evidence type="ECO:0000313" key="15">
    <source>
        <dbReference type="Proteomes" id="UP001339911"/>
    </source>
</evidence>
<dbReference type="Gene3D" id="3.40.50.620">
    <property type="entry name" value="HUPs"/>
    <property type="match status" value="1"/>
</dbReference>
<organism evidence="14 15">
    <name type="scientific">Plantactinospora veratri</name>
    <dbReference type="NCBI Taxonomy" id="1436122"/>
    <lineage>
        <taxon>Bacteria</taxon>
        <taxon>Bacillati</taxon>
        <taxon>Actinomycetota</taxon>
        <taxon>Actinomycetes</taxon>
        <taxon>Micromonosporales</taxon>
        <taxon>Micromonosporaceae</taxon>
        <taxon>Plantactinospora</taxon>
    </lineage>
</organism>
<evidence type="ECO:0000256" key="11">
    <source>
        <dbReference type="ARBA" id="ARBA00047398"/>
    </source>
</evidence>
<proteinExistence type="inferred from homology"/>
<evidence type="ECO:0000256" key="4">
    <source>
        <dbReference type="ARBA" id="ARBA00022598"/>
    </source>
</evidence>
<dbReference type="InterPro" id="IPR009080">
    <property type="entry name" value="tRNAsynth_Ia_anticodon-bd"/>
</dbReference>
<accession>A0ABU7SCA0</accession>
<comment type="subcellular location">
    <subcellularLocation>
        <location evidence="12">Cytoplasm</location>
    </subcellularLocation>
</comment>
<keyword evidence="9 12" id="KW-0648">Protein biosynthesis</keyword>
<evidence type="ECO:0000256" key="5">
    <source>
        <dbReference type="ARBA" id="ARBA00022723"/>
    </source>
</evidence>
<dbReference type="InterPro" id="IPR015273">
    <property type="entry name" value="Cys-tRNA-synt_Ia_DALR"/>
</dbReference>
<dbReference type="Proteomes" id="UP001339911">
    <property type="component" value="Unassembled WGS sequence"/>
</dbReference>
<keyword evidence="10 12" id="KW-0030">Aminoacyl-tRNA synthetase</keyword>
<dbReference type="EMBL" id="JAZGQL010000007">
    <property type="protein sequence ID" value="MEE6307558.1"/>
    <property type="molecule type" value="Genomic_DNA"/>
</dbReference>
<dbReference type="Pfam" id="PF23493">
    <property type="entry name" value="CysS_C"/>
    <property type="match status" value="1"/>
</dbReference>
<dbReference type="PANTHER" id="PTHR10890">
    <property type="entry name" value="CYSTEINYL-TRNA SYNTHETASE"/>
    <property type="match status" value="1"/>
</dbReference>
<dbReference type="SUPFAM" id="SSF47323">
    <property type="entry name" value="Anticodon-binding domain of a subclass of class I aminoacyl-tRNA synthetases"/>
    <property type="match status" value="1"/>
</dbReference>
<name>A0ABU7SCA0_9ACTN</name>
<feature type="binding site" evidence="12">
    <location>
        <position position="29"/>
    </location>
    <ligand>
        <name>Zn(2+)</name>
        <dbReference type="ChEBI" id="CHEBI:29105"/>
    </ligand>
</feature>
<keyword evidence="4 12" id="KW-0436">Ligase</keyword>
<dbReference type="InterPro" id="IPR015803">
    <property type="entry name" value="Cys-tRNA-ligase"/>
</dbReference>
<feature type="short sequence motif" description="'KMSKS' region" evidence="12">
    <location>
        <begin position="272"/>
        <end position="276"/>
    </location>
</feature>
<feature type="binding site" evidence="12">
    <location>
        <position position="245"/>
    </location>
    <ligand>
        <name>Zn(2+)</name>
        <dbReference type="ChEBI" id="CHEBI:29105"/>
    </ligand>
</feature>
<dbReference type="Pfam" id="PF09190">
    <property type="entry name" value="DALR_2"/>
    <property type="match status" value="1"/>
</dbReference>
<dbReference type="CDD" id="cd00672">
    <property type="entry name" value="CysRS_core"/>
    <property type="match status" value="1"/>
</dbReference>
<evidence type="ECO:0000256" key="6">
    <source>
        <dbReference type="ARBA" id="ARBA00022741"/>
    </source>
</evidence>
<feature type="binding site" evidence="12">
    <location>
        <position position="241"/>
    </location>
    <ligand>
        <name>Zn(2+)</name>
        <dbReference type="ChEBI" id="CHEBI:29105"/>
    </ligand>
</feature>
<dbReference type="RefSeq" id="WP_331207844.1">
    <property type="nucleotide sequence ID" value="NZ_JAZGQL010000007.1"/>
</dbReference>
<keyword evidence="15" id="KW-1185">Reference proteome</keyword>
<evidence type="ECO:0000256" key="12">
    <source>
        <dbReference type="HAMAP-Rule" id="MF_00041"/>
    </source>
</evidence>
<evidence type="ECO:0000256" key="1">
    <source>
        <dbReference type="ARBA" id="ARBA00005594"/>
    </source>
</evidence>
<dbReference type="InterPro" id="IPR032678">
    <property type="entry name" value="tRNA-synt_1_cat_dom"/>
</dbReference>
<dbReference type="InterPro" id="IPR014729">
    <property type="entry name" value="Rossmann-like_a/b/a_fold"/>
</dbReference>
<comment type="caution">
    <text evidence="14">The sequence shown here is derived from an EMBL/GenBank/DDBJ whole genome shotgun (WGS) entry which is preliminary data.</text>
</comment>
<dbReference type="Pfam" id="PF01406">
    <property type="entry name" value="tRNA-synt_1e"/>
    <property type="match status" value="1"/>
</dbReference>
<dbReference type="GO" id="GO:0004817">
    <property type="term" value="F:cysteine-tRNA ligase activity"/>
    <property type="evidence" value="ECO:0007669"/>
    <property type="project" value="UniProtKB-EC"/>
</dbReference>
<dbReference type="SUPFAM" id="SSF52374">
    <property type="entry name" value="Nucleotidylyl transferase"/>
    <property type="match status" value="1"/>
</dbReference>
<sequence>MTLRLYDTATRSVRDFVPKHAGKVGVYLCGLTVQSPPHIGHLRGGVNYDVLRRWLLRSGFQVDFIRNVTDVDDKILTKAVEQGRPFWSIAYANEVLLGAAYRSLNVLPPTYEPRATGHIPEMHELIKKLLADGHAYVADDGSGDVYFDVRSYPEYGDLSGQRPDATQTQIAEEVVERGKRDANDFALWKGAKPEEPADAAWPSPWGPGRPGWHIECSAMCWRYLGAEFDIHGGGLDLTFPHHENEQAQSRAAGLPFVRYWVHHGLLNLGEAKMSKSLGNVVDLDHVASIGIRPVELRYYLVAPHYRSRIDYSDESLRESAVAYRRVEGFVRRAVERVGAGALGELPAGFGAALDDDLNTSAAVAVLHDTVRDGQIALAGGDDAGTRGTLAVVRAMLDVLGLDPLDAAWSTGGQDGQLRSVVDALVALALEQRAQARSRRDWAAADSVRDQLKHAGVVVEDTPHGPRWTIGEQD</sequence>
<keyword evidence="6 12" id="KW-0547">Nucleotide-binding</keyword>
<keyword evidence="5 12" id="KW-0479">Metal-binding</keyword>
<reference evidence="14 15" key="1">
    <citation type="submission" date="2024-01" db="EMBL/GenBank/DDBJ databases">
        <title>Genome insights into Plantactinospora veratri sp. nov.</title>
        <authorList>
            <person name="Wang L."/>
        </authorList>
    </citation>
    <scope>NUCLEOTIDE SEQUENCE [LARGE SCALE GENOMIC DNA]</scope>
    <source>
        <strain evidence="14 15">NEAU-FHS4</strain>
    </source>
</reference>
<dbReference type="InterPro" id="IPR056411">
    <property type="entry name" value="CysS_C"/>
</dbReference>
<dbReference type="Gene3D" id="1.20.120.1910">
    <property type="entry name" value="Cysteine-tRNA ligase, C-terminal anti-codon recognition domain"/>
    <property type="match status" value="1"/>
</dbReference>
<comment type="subunit">
    <text evidence="2 12">Monomer.</text>
</comment>
<evidence type="ECO:0000256" key="10">
    <source>
        <dbReference type="ARBA" id="ARBA00023146"/>
    </source>
</evidence>
<evidence type="ECO:0000256" key="2">
    <source>
        <dbReference type="ARBA" id="ARBA00011245"/>
    </source>
</evidence>
<dbReference type="InterPro" id="IPR024909">
    <property type="entry name" value="Cys-tRNA/MSH_ligase"/>
</dbReference>
<dbReference type="NCBIfam" id="TIGR00435">
    <property type="entry name" value="cysS"/>
    <property type="match status" value="1"/>
</dbReference>
<dbReference type="PRINTS" id="PR00983">
    <property type="entry name" value="TRNASYNTHCYS"/>
</dbReference>
<evidence type="ECO:0000256" key="8">
    <source>
        <dbReference type="ARBA" id="ARBA00022840"/>
    </source>
</evidence>
<keyword evidence="3 12" id="KW-0963">Cytoplasm</keyword>
<dbReference type="PANTHER" id="PTHR10890:SF30">
    <property type="entry name" value="CYSTEINE--TRNA LIGASE"/>
    <property type="match status" value="1"/>
</dbReference>
<evidence type="ECO:0000256" key="3">
    <source>
        <dbReference type="ARBA" id="ARBA00022490"/>
    </source>
</evidence>
<keyword evidence="7 12" id="KW-0862">Zinc</keyword>
<feature type="binding site" evidence="12">
    <location>
        <position position="275"/>
    </location>
    <ligand>
        <name>ATP</name>
        <dbReference type="ChEBI" id="CHEBI:30616"/>
    </ligand>
</feature>
<protein>
    <recommendedName>
        <fullName evidence="12">Cysteine--tRNA ligase</fullName>
        <ecNumber evidence="12">6.1.1.16</ecNumber>
    </recommendedName>
    <alternativeName>
        <fullName evidence="12">Cysteinyl-tRNA synthetase</fullName>
        <shortName evidence="12">CysRS</shortName>
    </alternativeName>
</protein>
<dbReference type="HAMAP" id="MF_00041">
    <property type="entry name" value="Cys_tRNA_synth"/>
    <property type="match status" value="1"/>
</dbReference>
<comment type="cofactor">
    <cofactor evidence="12">
        <name>Zn(2+)</name>
        <dbReference type="ChEBI" id="CHEBI:29105"/>
    </cofactor>
    <text evidence="12">Binds 1 zinc ion per subunit.</text>
</comment>
<evidence type="ECO:0000256" key="9">
    <source>
        <dbReference type="ARBA" id="ARBA00022917"/>
    </source>
</evidence>
<dbReference type="SMART" id="SM00840">
    <property type="entry name" value="DALR_2"/>
    <property type="match status" value="1"/>
</dbReference>
<feature type="domain" description="Cysteinyl-tRNA synthetase class Ia DALR" evidence="13">
    <location>
        <begin position="348"/>
        <end position="409"/>
    </location>
</feature>